<dbReference type="Proteomes" id="UP000005237">
    <property type="component" value="Unassembled WGS sequence"/>
</dbReference>
<organism evidence="1 2">
    <name type="scientific">Caenorhabditis japonica</name>
    <dbReference type="NCBI Taxonomy" id="281687"/>
    <lineage>
        <taxon>Eukaryota</taxon>
        <taxon>Metazoa</taxon>
        <taxon>Ecdysozoa</taxon>
        <taxon>Nematoda</taxon>
        <taxon>Chromadorea</taxon>
        <taxon>Rhabditida</taxon>
        <taxon>Rhabditina</taxon>
        <taxon>Rhabditomorpha</taxon>
        <taxon>Rhabditoidea</taxon>
        <taxon>Rhabditidae</taxon>
        <taxon>Peloderinae</taxon>
        <taxon>Caenorhabditis</taxon>
    </lineage>
</organism>
<name>A0A8R1EAP8_CAEJA</name>
<accession>A0A8R1EAP8</accession>
<keyword evidence="2" id="KW-1185">Reference proteome</keyword>
<dbReference type="AlphaFoldDB" id="A0A8R1EAP8"/>
<dbReference type="EnsemblMetazoa" id="CJA30960a.1">
    <property type="protein sequence ID" value="CJA30960a.1"/>
    <property type="gene ID" value="WBGene00206807"/>
</dbReference>
<reference evidence="1" key="2">
    <citation type="submission" date="2022-06" db="UniProtKB">
        <authorList>
            <consortium name="EnsemblMetazoa"/>
        </authorList>
    </citation>
    <scope>IDENTIFICATION</scope>
    <source>
        <strain evidence="1">DF5081</strain>
    </source>
</reference>
<evidence type="ECO:0000313" key="2">
    <source>
        <dbReference type="Proteomes" id="UP000005237"/>
    </source>
</evidence>
<evidence type="ECO:0000313" key="1">
    <source>
        <dbReference type="EnsemblMetazoa" id="CJA30960a.1"/>
    </source>
</evidence>
<protein>
    <submittedName>
        <fullName evidence="1">Uncharacterized protein</fullName>
    </submittedName>
</protein>
<sequence>MMRQYKVKQRYVNKLLESFQASSPDVQLEN</sequence>
<proteinExistence type="predicted"/>
<reference evidence="2" key="1">
    <citation type="submission" date="2010-08" db="EMBL/GenBank/DDBJ databases">
        <authorList>
            <consortium name="Caenorhabditis japonica Sequencing Consortium"/>
            <person name="Wilson R.K."/>
        </authorList>
    </citation>
    <scope>NUCLEOTIDE SEQUENCE [LARGE SCALE GENOMIC DNA]</scope>
    <source>
        <strain evidence="2">DF5081</strain>
    </source>
</reference>